<dbReference type="AlphaFoldDB" id="A0A194ACH7"/>
<dbReference type="Pfam" id="PF01261">
    <property type="entry name" value="AP_endonuc_2"/>
    <property type="match status" value="1"/>
</dbReference>
<evidence type="ECO:0000259" key="1">
    <source>
        <dbReference type="Pfam" id="PF01261"/>
    </source>
</evidence>
<gene>
    <name evidence="2" type="ORF">DPF_0536</name>
</gene>
<evidence type="ECO:0000313" key="2">
    <source>
        <dbReference type="EMBL" id="GAU07837.1"/>
    </source>
</evidence>
<dbReference type="Gene3D" id="3.20.20.150">
    <property type="entry name" value="Divalent-metal-dependent TIM barrel enzymes"/>
    <property type="match status" value="1"/>
</dbReference>
<sequence length="260" mass="29520">MPSKERPTILLSTGCLFDRPLEEIAAICTDAGFDGLELILSHPDMLDPQRLISQTAPCKIISLHAPFRKWALWGGHLHAWKKSIALGNQLKDVRHITLHPPHFRQGELALFWWFRSSFDLPMDMEASPRLTLGIENLPWGQQSPFAKDPLTQLALLCAQKGTNMTLDTCHLGVSSYDILKGWKRIPRLLVSNIHFSDASGWQEHLWPGKGNLPLWEFLALVAQDGYTGHLTLEVTPAAFIRQDPVSRLREQRQEMASFFR</sequence>
<dbReference type="OrthoDB" id="5449588at2"/>
<dbReference type="InterPro" id="IPR036237">
    <property type="entry name" value="Xyl_isomerase-like_sf"/>
</dbReference>
<comment type="caution">
    <text evidence="2">The sequence shown here is derived from an EMBL/GenBank/DDBJ whole genome shotgun (WGS) entry which is preliminary data.</text>
</comment>
<keyword evidence="2" id="KW-0413">Isomerase</keyword>
<dbReference type="Proteomes" id="UP000095200">
    <property type="component" value="Unassembled WGS sequence"/>
</dbReference>
<reference evidence="3" key="1">
    <citation type="submission" date="2016-06" db="EMBL/GenBank/DDBJ databases">
        <title>Draft genome sequence of Desulfoplanes formicivorans strain Pf12B.</title>
        <authorList>
            <person name="Watanabe M."/>
            <person name="Kojima H."/>
            <person name="Fukui M."/>
        </authorList>
    </citation>
    <scope>NUCLEOTIDE SEQUENCE [LARGE SCALE GENOMIC DNA]</scope>
    <source>
        <strain evidence="3">Pf12B</strain>
    </source>
</reference>
<proteinExistence type="predicted"/>
<name>A0A194ACH7_9BACT</name>
<organism evidence="2 3">
    <name type="scientific">Desulfoplanes formicivorans</name>
    <dbReference type="NCBI Taxonomy" id="1592317"/>
    <lineage>
        <taxon>Bacteria</taxon>
        <taxon>Pseudomonadati</taxon>
        <taxon>Thermodesulfobacteriota</taxon>
        <taxon>Desulfovibrionia</taxon>
        <taxon>Desulfovibrionales</taxon>
        <taxon>Desulfoplanaceae</taxon>
        <taxon>Desulfoplanes</taxon>
    </lineage>
</organism>
<dbReference type="PANTHER" id="PTHR12110:SF21">
    <property type="entry name" value="XYLOSE ISOMERASE-LIKE TIM BARREL DOMAIN-CONTAINING PROTEIN"/>
    <property type="match status" value="1"/>
</dbReference>
<dbReference type="InterPro" id="IPR013022">
    <property type="entry name" value="Xyl_isomerase-like_TIM-brl"/>
</dbReference>
<dbReference type="PANTHER" id="PTHR12110">
    <property type="entry name" value="HYDROXYPYRUVATE ISOMERASE"/>
    <property type="match status" value="1"/>
</dbReference>
<protein>
    <submittedName>
        <fullName evidence="2">Xylose isomerase</fullName>
    </submittedName>
</protein>
<dbReference type="STRING" id="1592317.DPF_0536"/>
<dbReference type="InterPro" id="IPR050312">
    <property type="entry name" value="IolE/XylAMocC-like"/>
</dbReference>
<dbReference type="GO" id="GO:0016853">
    <property type="term" value="F:isomerase activity"/>
    <property type="evidence" value="ECO:0007669"/>
    <property type="project" value="UniProtKB-KW"/>
</dbReference>
<feature type="domain" description="Xylose isomerase-like TIM barrel" evidence="1">
    <location>
        <begin position="28"/>
        <end position="240"/>
    </location>
</feature>
<accession>A0A194ACH7</accession>
<dbReference type="EMBL" id="BDFE01000008">
    <property type="protein sequence ID" value="GAU07837.1"/>
    <property type="molecule type" value="Genomic_DNA"/>
</dbReference>
<dbReference type="RefSeq" id="WP_069857344.1">
    <property type="nucleotide sequence ID" value="NZ_BDFE01000008.1"/>
</dbReference>
<dbReference type="SUPFAM" id="SSF51658">
    <property type="entry name" value="Xylose isomerase-like"/>
    <property type="match status" value="1"/>
</dbReference>
<evidence type="ECO:0000313" key="3">
    <source>
        <dbReference type="Proteomes" id="UP000095200"/>
    </source>
</evidence>
<keyword evidence="3" id="KW-1185">Reference proteome</keyword>